<sequence>MMKSKSLLFFVVIFLIFVVEAKKSCRKKDETRKARAFAVKSGNAIDAVEFEDRVLRKPVQKIYFWPSLNEFEKNVLRDAFFQIGRRTCLKFEEQAYKPWYHADRWDSNSPHVLIRKSGKFAAYSDAIVEGLIDRTILYIAQDSFIQSNFNQSRGIVMDQLVRFMGLQRELYRPDAVSYVQAKTGGIPNLGSPDYNPIQLSWPFDPESITVPLWARDKFRLTPYCPARNDADIGAGQRVGLLTKWDTIKLNSMFCPDRVNDADASRGPCIVPRSKDLDSFRKRLWAYKRLLAKNTKKAKKSRKS</sequence>
<dbReference type="Gene3D" id="3.40.390.10">
    <property type="entry name" value="Collagenase (Catalytic Domain)"/>
    <property type="match status" value="1"/>
</dbReference>
<name>A0A9P1IB46_9PELO</name>
<gene>
    <name evidence="2" type="ORF">CAMP_LOCUS5304</name>
</gene>
<evidence type="ECO:0000313" key="2">
    <source>
        <dbReference type="EMBL" id="CAI5442667.1"/>
    </source>
</evidence>
<dbReference type="GO" id="GO:0008237">
    <property type="term" value="F:metallopeptidase activity"/>
    <property type="evidence" value="ECO:0007669"/>
    <property type="project" value="InterPro"/>
</dbReference>
<reference evidence="2" key="1">
    <citation type="submission" date="2022-11" db="EMBL/GenBank/DDBJ databases">
        <authorList>
            <person name="Kikuchi T."/>
        </authorList>
    </citation>
    <scope>NUCLEOTIDE SEQUENCE</scope>
    <source>
        <strain evidence="2">PS1010</strain>
    </source>
</reference>
<evidence type="ECO:0000313" key="3">
    <source>
        <dbReference type="Proteomes" id="UP001152747"/>
    </source>
</evidence>
<evidence type="ECO:0000256" key="1">
    <source>
        <dbReference type="SAM" id="SignalP"/>
    </source>
</evidence>
<feature type="chain" id="PRO_5040484523" description="Peptidase M12A domain-containing protein" evidence="1">
    <location>
        <begin position="22"/>
        <end position="303"/>
    </location>
</feature>
<dbReference type="OrthoDB" id="5850517at2759"/>
<dbReference type="AlphaFoldDB" id="A0A9P1IB46"/>
<accession>A0A9P1IB46</accession>
<evidence type="ECO:0008006" key="4">
    <source>
        <dbReference type="Google" id="ProtNLM"/>
    </source>
</evidence>
<dbReference type="SUPFAM" id="SSF55486">
    <property type="entry name" value="Metalloproteases ('zincins'), catalytic domain"/>
    <property type="match status" value="1"/>
</dbReference>
<organism evidence="2 3">
    <name type="scientific">Caenorhabditis angaria</name>
    <dbReference type="NCBI Taxonomy" id="860376"/>
    <lineage>
        <taxon>Eukaryota</taxon>
        <taxon>Metazoa</taxon>
        <taxon>Ecdysozoa</taxon>
        <taxon>Nematoda</taxon>
        <taxon>Chromadorea</taxon>
        <taxon>Rhabditida</taxon>
        <taxon>Rhabditina</taxon>
        <taxon>Rhabditomorpha</taxon>
        <taxon>Rhabditoidea</taxon>
        <taxon>Rhabditidae</taxon>
        <taxon>Peloderinae</taxon>
        <taxon>Caenorhabditis</taxon>
    </lineage>
</organism>
<comment type="caution">
    <text evidence="2">The sequence shown here is derived from an EMBL/GenBank/DDBJ whole genome shotgun (WGS) entry which is preliminary data.</text>
</comment>
<feature type="signal peptide" evidence="1">
    <location>
        <begin position="1"/>
        <end position="21"/>
    </location>
</feature>
<keyword evidence="3" id="KW-1185">Reference proteome</keyword>
<proteinExistence type="predicted"/>
<dbReference type="EMBL" id="CANHGI010000002">
    <property type="protein sequence ID" value="CAI5442667.1"/>
    <property type="molecule type" value="Genomic_DNA"/>
</dbReference>
<dbReference type="Proteomes" id="UP001152747">
    <property type="component" value="Unassembled WGS sequence"/>
</dbReference>
<dbReference type="InterPro" id="IPR024079">
    <property type="entry name" value="MetalloPept_cat_dom_sf"/>
</dbReference>
<keyword evidence="1" id="KW-0732">Signal</keyword>
<protein>
    <recommendedName>
        <fullName evidence="4">Peptidase M12A domain-containing protein</fullName>
    </recommendedName>
</protein>